<dbReference type="EMBL" id="CP024988">
    <property type="protein sequence ID" value="AWT24950.1"/>
    <property type="molecule type" value="Genomic_DNA"/>
</dbReference>
<dbReference type="KEGG" id="cpre:Csp1_01220"/>
<evidence type="ECO:0000256" key="1">
    <source>
        <dbReference type="SAM" id="MobiDB-lite"/>
    </source>
</evidence>
<organism evidence="2 3">
    <name type="scientific">Corynebacterium provencense</name>
    <dbReference type="NCBI Taxonomy" id="1737425"/>
    <lineage>
        <taxon>Bacteria</taxon>
        <taxon>Bacillati</taxon>
        <taxon>Actinomycetota</taxon>
        <taxon>Actinomycetes</taxon>
        <taxon>Mycobacteriales</taxon>
        <taxon>Corynebacteriaceae</taxon>
        <taxon>Corynebacterium</taxon>
    </lineage>
</organism>
<dbReference type="InterPro" id="IPR011010">
    <property type="entry name" value="DNA_brk_join_enz"/>
</dbReference>
<dbReference type="AlphaFoldDB" id="A0A2Z3YPX2"/>
<dbReference type="Proteomes" id="UP000247696">
    <property type="component" value="Chromosome"/>
</dbReference>
<name>A0A2Z3YPX2_9CORY</name>
<dbReference type="RefSeq" id="WP_110480791.1">
    <property type="nucleotide sequence ID" value="NZ_CP024988.1"/>
</dbReference>
<sequence>MGRHKKMVAADTTPPPPQIGPRQEPREYAPAAISRVRRLTVRTLGAEERKARFERLCLLLIREPEGPLRAQAIVRGALVWAHTKYSPEAVDAKQARVVMRYLYAEAVIYQHVDEERALTREKIDRYLDERGHVSLPSQRLYRNTLYAAGRVLYPREFPAPQAVLAPRSKRTPAASPRAALELYALAPILPPGLRWRVLLILDLVTGAGLRAREIREIRGGDVSTCRLGPGHEIVVIRVRDRGTVDRVVPVIDARKGQRILDLAGAVGPDRTLLPAASRDGTVEKNAVNRVSEQLKRLGYPGVDFAALRNRWILDLASTPGIPAAALLRLAGVGDLQVLADQRKLLPDYGPEQLAGLLLRAEQVEEEVAA</sequence>
<evidence type="ECO:0000313" key="2">
    <source>
        <dbReference type="EMBL" id="AWT24950.1"/>
    </source>
</evidence>
<protein>
    <recommendedName>
        <fullName evidence="4">Tyr recombinase domain-containing protein</fullName>
    </recommendedName>
</protein>
<gene>
    <name evidence="2" type="ORF">Csp1_01220</name>
</gene>
<keyword evidence="3" id="KW-1185">Reference proteome</keyword>
<evidence type="ECO:0008006" key="4">
    <source>
        <dbReference type="Google" id="ProtNLM"/>
    </source>
</evidence>
<reference evidence="3" key="1">
    <citation type="submission" date="2017-11" db="EMBL/GenBank/DDBJ databases">
        <title>Otitis media/interna in a cat caused by the recently described species Corynebacterium provencense.</title>
        <authorList>
            <person name="Kittl S."/>
            <person name="Brodard I."/>
            <person name="Rychener L."/>
            <person name="Jores J."/>
            <person name="Roosje P."/>
            <person name="Gobeli Brawand S."/>
        </authorList>
    </citation>
    <scope>NUCLEOTIDE SEQUENCE [LARGE SCALE GENOMIC DNA]</scope>
    <source>
        <strain evidence="3">17KM38</strain>
    </source>
</reference>
<proteinExistence type="predicted"/>
<accession>A0A2Z3YPX2</accession>
<dbReference type="SUPFAM" id="SSF56349">
    <property type="entry name" value="DNA breaking-rejoining enzymes"/>
    <property type="match status" value="1"/>
</dbReference>
<feature type="region of interest" description="Disordered" evidence="1">
    <location>
        <begin position="1"/>
        <end position="26"/>
    </location>
</feature>
<dbReference type="GO" id="GO:0003677">
    <property type="term" value="F:DNA binding"/>
    <property type="evidence" value="ECO:0007669"/>
    <property type="project" value="InterPro"/>
</dbReference>
<evidence type="ECO:0000313" key="3">
    <source>
        <dbReference type="Proteomes" id="UP000247696"/>
    </source>
</evidence>
<dbReference type="OrthoDB" id="4423546at2"/>